<organism evidence="2">
    <name type="scientific">uncultured Microbacterium sp</name>
    <dbReference type="NCBI Taxonomy" id="191216"/>
    <lineage>
        <taxon>Bacteria</taxon>
        <taxon>Bacillati</taxon>
        <taxon>Actinomycetota</taxon>
        <taxon>Actinomycetes</taxon>
        <taxon>Micrococcales</taxon>
        <taxon>Microbacteriaceae</taxon>
        <taxon>Microbacterium</taxon>
        <taxon>environmental samples</taxon>
    </lineage>
</organism>
<keyword evidence="1" id="KW-0812">Transmembrane</keyword>
<dbReference type="EMBL" id="FLQR01000009">
    <property type="protein sequence ID" value="SBS74028.1"/>
    <property type="molecule type" value="Genomic_DNA"/>
</dbReference>
<sequence>MDEFSRVRDLAPGTTVGEDAVATARRRLMAQIAEEKAPARRPAARVIAAARRPRWGMPAGVLAAVAAVVVVALIAAGAVLVAQWMPRPAPSTNDDTGTLDLGRPLLDQVPDGGFLRILTTAETNFIGELEDPGAESGVREADGYLRIRSVDALYAPVDGGPWRIAGPESETTVIDGQGPDADALVAGEGWLSPPSITTGTDFPAVDPAWVEALPTDADGIIAAFTERYFGPTDGTGSASFIAQSMLGDAAPWYIAALDQRRGLLDAVRDAGATVTEQPDGDLLVEVGGPYPSTTLVDGESLLPLSGSSAAVDVGGTATGLPAPTWSVTVSIATEAPDEAVPDAEPGDGARCNGTLIPGEAFALGTPLSELDDAGQAALEGREVPGLNPDEWFVVSQSADELLLMSTVIHQETQSGDGATHELLTIRRTGGEWALDSWQGCRLETVLDGLGSVDVALDPAHPPAAEETALHLLVTERACNSGQDAAGRIQVVTLNEADDVVEVLLGVTPREGAAECQSNPPTAFVLELAEPLGDRPVYSLTYLDPTELRPPQ</sequence>
<dbReference type="RefSeq" id="WP_295577021.1">
    <property type="nucleotide sequence ID" value="NZ_FLQR01000009.1"/>
</dbReference>
<feature type="transmembrane region" description="Helical" evidence="1">
    <location>
        <begin position="61"/>
        <end position="85"/>
    </location>
</feature>
<evidence type="ECO:0000256" key="1">
    <source>
        <dbReference type="SAM" id="Phobius"/>
    </source>
</evidence>
<reference evidence="2" key="1">
    <citation type="submission" date="2016-03" db="EMBL/GenBank/DDBJ databases">
        <authorList>
            <person name="Ploux O."/>
        </authorList>
    </citation>
    <scope>NUCLEOTIDE SEQUENCE</scope>
    <source>
        <strain evidence="2">UC1</strain>
    </source>
</reference>
<keyword evidence="1" id="KW-0472">Membrane</keyword>
<name>A0A1Y5PDP1_9MICO</name>
<gene>
    <name evidence="2" type="ORF">MIPYR_50144</name>
</gene>
<proteinExistence type="predicted"/>
<accession>A0A1Y5PDP1</accession>
<evidence type="ECO:0000313" key="2">
    <source>
        <dbReference type="EMBL" id="SBS74028.1"/>
    </source>
</evidence>
<keyword evidence="1" id="KW-1133">Transmembrane helix</keyword>
<protein>
    <submittedName>
        <fullName evidence="2">Uncharacterized protein</fullName>
    </submittedName>
</protein>
<dbReference type="AlphaFoldDB" id="A0A1Y5PDP1"/>